<comment type="caution">
    <text evidence="2">The sequence shown here is derived from an EMBL/GenBank/DDBJ whole genome shotgun (WGS) entry which is preliminary data.</text>
</comment>
<dbReference type="InterPro" id="IPR011990">
    <property type="entry name" value="TPR-like_helical_dom_sf"/>
</dbReference>
<protein>
    <recommendedName>
        <fullName evidence="4">Amyloid protein-binding protein 2</fullName>
    </recommendedName>
</protein>
<sequence>MSEQPSTLYKLCINVAVTDCVTLCRFCKKEFRVLPDNVLFDFYYKMYLEKRLCLLGVEYSELEVFSRMLKVKHNRNKLLKSFQSLIDHGSNVMEELFLSYSKHRTASEPITNNAIDVGLKLGGFFNEGGWYNYAIDVLNVVEELCKKKGKNVTILCKLLDCYHKRLHAEAVYCMFKEAEDTYELAQSTIEELEKLNAVPNLAGFYANVSALFFVRSEYDEAYKWAKKSLKLLNENIPPSRIIVEVLRQASKSCVVKRRFSQAKLLIQQAVSLASHLYAHDFHPCYSDALMDYGFYLLNYDSIQESVKVYEKALAIRREIFEKHNVHVAVGHEDLAYALYVNEYSSGRFYSARENAERAIRIMDKILPRDHLMLASAMRVKALILEEIALDLRDGSHTREQDKLLLEAEQLHKSALALSHSAFGEHNVQTAKHYGNLGRLYQTMMKYEEAEKMHLRAIAIKEELLGPDDYEVGLSIGHLASLYSYHMKRHQDAEKLYKRSIDISLKLFGMFYSGLEYDYRGLIHVYTELNDINNMLHYTHVMREWKHLRQDHESTDIFPETVKPLNEVISEFFKMC</sequence>
<feature type="repeat" description="TPR" evidence="1">
    <location>
        <begin position="430"/>
        <end position="463"/>
    </location>
</feature>
<dbReference type="Proteomes" id="UP000801492">
    <property type="component" value="Unassembled WGS sequence"/>
</dbReference>
<name>A0A8K0CDV9_IGNLU</name>
<organism evidence="2 3">
    <name type="scientific">Ignelater luminosus</name>
    <name type="common">Cucubano</name>
    <name type="synonym">Pyrophorus luminosus</name>
    <dbReference type="NCBI Taxonomy" id="2038154"/>
    <lineage>
        <taxon>Eukaryota</taxon>
        <taxon>Metazoa</taxon>
        <taxon>Ecdysozoa</taxon>
        <taxon>Arthropoda</taxon>
        <taxon>Hexapoda</taxon>
        <taxon>Insecta</taxon>
        <taxon>Pterygota</taxon>
        <taxon>Neoptera</taxon>
        <taxon>Endopterygota</taxon>
        <taxon>Coleoptera</taxon>
        <taxon>Polyphaga</taxon>
        <taxon>Elateriformia</taxon>
        <taxon>Elateroidea</taxon>
        <taxon>Elateridae</taxon>
        <taxon>Agrypninae</taxon>
        <taxon>Pyrophorini</taxon>
        <taxon>Ignelater</taxon>
    </lineage>
</organism>
<dbReference type="PANTHER" id="PTHR46575:SF1">
    <property type="entry name" value="AMYLOID PROTEIN-BINDING PROTEIN 2"/>
    <property type="match status" value="1"/>
</dbReference>
<dbReference type="EMBL" id="VTPC01090590">
    <property type="protein sequence ID" value="KAF2882723.1"/>
    <property type="molecule type" value="Genomic_DNA"/>
</dbReference>
<evidence type="ECO:0008006" key="4">
    <source>
        <dbReference type="Google" id="ProtNLM"/>
    </source>
</evidence>
<dbReference type="InterPro" id="IPR019734">
    <property type="entry name" value="TPR_rpt"/>
</dbReference>
<evidence type="ECO:0000313" key="3">
    <source>
        <dbReference type="Proteomes" id="UP000801492"/>
    </source>
</evidence>
<dbReference type="OrthoDB" id="7103806at2759"/>
<evidence type="ECO:0000313" key="2">
    <source>
        <dbReference type="EMBL" id="KAF2882723.1"/>
    </source>
</evidence>
<dbReference type="PANTHER" id="PTHR46575">
    <property type="entry name" value="AMYLOID PROTEIN-BINDING PROTEIN 2"/>
    <property type="match status" value="1"/>
</dbReference>
<gene>
    <name evidence="2" type="ORF">ILUMI_23456</name>
</gene>
<reference evidence="2" key="1">
    <citation type="submission" date="2019-08" db="EMBL/GenBank/DDBJ databases">
        <title>The genome of the North American firefly Photinus pyralis.</title>
        <authorList>
            <consortium name="Photinus pyralis genome working group"/>
            <person name="Fallon T.R."/>
            <person name="Sander Lower S.E."/>
            <person name="Weng J.-K."/>
        </authorList>
    </citation>
    <scope>NUCLEOTIDE SEQUENCE</scope>
    <source>
        <strain evidence="2">TRF0915ILg1</strain>
        <tissue evidence="2">Whole body</tissue>
    </source>
</reference>
<dbReference type="GO" id="GO:0031462">
    <property type="term" value="C:Cul2-RING ubiquitin ligase complex"/>
    <property type="evidence" value="ECO:0007669"/>
    <property type="project" value="TreeGrafter"/>
</dbReference>
<evidence type="ECO:0000256" key="1">
    <source>
        <dbReference type="PROSITE-ProRule" id="PRU00339"/>
    </source>
</evidence>
<dbReference type="SMART" id="SM00028">
    <property type="entry name" value="TPR"/>
    <property type="match status" value="3"/>
</dbReference>
<dbReference type="AlphaFoldDB" id="A0A8K0CDV9"/>
<dbReference type="GO" id="GO:0043161">
    <property type="term" value="P:proteasome-mediated ubiquitin-dependent protein catabolic process"/>
    <property type="evidence" value="ECO:0007669"/>
    <property type="project" value="TreeGrafter"/>
</dbReference>
<accession>A0A8K0CDV9</accession>
<dbReference type="SUPFAM" id="SSF48452">
    <property type="entry name" value="TPR-like"/>
    <property type="match status" value="3"/>
</dbReference>
<dbReference type="Pfam" id="PF13424">
    <property type="entry name" value="TPR_12"/>
    <property type="match status" value="1"/>
</dbReference>
<dbReference type="GO" id="GO:0006886">
    <property type="term" value="P:intracellular protein transport"/>
    <property type="evidence" value="ECO:0007669"/>
    <property type="project" value="InterPro"/>
</dbReference>
<dbReference type="Gene3D" id="1.25.40.10">
    <property type="entry name" value="Tetratricopeptide repeat domain"/>
    <property type="match status" value="2"/>
</dbReference>
<dbReference type="InterPro" id="IPR042476">
    <property type="entry name" value="APPBP2"/>
</dbReference>
<proteinExistence type="predicted"/>
<dbReference type="GO" id="GO:1990756">
    <property type="term" value="F:ubiquitin-like ligase-substrate adaptor activity"/>
    <property type="evidence" value="ECO:0007669"/>
    <property type="project" value="TreeGrafter"/>
</dbReference>
<dbReference type="PROSITE" id="PS50005">
    <property type="entry name" value="TPR"/>
    <property type="match status" value="1"/>
</dbReference>
<keyword evidence="1" id="KW-0802">TPR repeat</keyword>
<keyword evidence="3" id="KW-1185">Reference proteome</keyword>